<name>A0A1A2YS97_9MYCO</name>
<organism evidence="3 4">
    <name type="scientific">Mycobacterium kyorinense</name>
    <dbReference type="NCBI Taxonomy" id="487514"/>
    <lineage>
        <taxon>Bacteria</taxon>
        <taxon>Bacillati</taxon>
        <taxon>Actinomycetota</taxon>
        <taxon>Actinomycetes</taxon>
        <taxon>Mycobacteriales</taxon>
        <taxon>Mycobacteriaceae</taxon>
        <taxon>Mycobacterium</taxon>
    </lineage>
</organism>
<dbReference type="Proteomes" id="UP000093592">
    <property type="component" value="Unassembled WGS sequence"/>
</dbReference>
<evidence type="ECO:0000256" key="1">
    <source>
        <dbReference type="SAM" id="MobiDB-lite"/>
    </source>
</evidence>
<dbReference type="InterPro" id="IPR009003">
    <property type="entry name" value="Peptidase_S1_PA"/>
</dbReference>
<evidence type="ECO:0000256" key="2">
    <source>
        <dbReference type="SAM" id="SignalP"/>
    </source>
</evidence>
<feature type="region of interest" description="Disordered" evidence="1">
    <location>
        <begin position="176"/>
        <end position="196"/>
    </location>
</feature>
<dbReference type="EMBL" id="LZKJ01000185">
    <property type="protein sequence ID" value="OBI41139.1"/>
    <property type="molecule type" value="Genomic_DNA"/>
</dbReference>
<protein>
    <recommendedName>
        <fullName evidence="5">Peptidase S1 domain-containing protein</fullName>
    </recommendedName>
</protein>
<dbReference type="SUPFAM" id="SSF50494">
    <property type="entry name" value="Trypsin-like serine proteases"/>
    <property type="match status" value="1"/>
</dbReference>
<feature type="signal peptide" evidence="2">
    <location>
        <begin position="1"/>
        <end position="17"/>
    </location>
</feature>
<accession>A0A1A2YS97</accession>
<keyword evidence="2" id="KW-0732">Signal</keyword>
<reference evidence="4" key="1">
    <citation type="submission" date="2016-06" db="EMBL/GenBank/DDBJ databases">
        <authorList>
            <person name="Sutton G."/>
            <person name="Brinkac L."/>
            <person name="Sanka R."/>
            <person name="Adams M."/>
            <person name="Lau E."/>
            <person name="Sam S."/>
            <person name="Sreng N."/>
            <person name="Him V."/>
            <person name="Kerleguer A."/>
            <person name="Cheng S."/>
        </authorList>
    </citation>
    <scope>NUCLEOTIDE SEQUENCE [LARGE SCALE GENOMIC DNA]</scope>
    <source>
        <strain evidence="4">E861</strain>
    </source>
</reference>
<dbReference type="InterPro" id="IPR043504">
    <property type="entry name" value="Peptidase_S1_PA_chymotrypsin"/>
</dbReference>
<proteinExistence type="predicted"/>
<sequence>MVIAVAVATTIPPTTHAAGLLTVGMRLTFGNRNCSLGFFATDSVGDQLAITAGHCASQLNQRVYNTFGDQIGEVVAWQPDAEDGDGKLIGSRGFTVVYTYKTFGIEAFFTGVGTAKVGDHVRLYGERTTGTNGTITNVSYSTGRPDLDLLTADIVQLPGDSGGPWFAEGPTLVGIASSGNEETGGGSQGAQAQPLASVEREIKTVARYGDGFSVYTQG</sequence>
<feature type="chain" id="PRO_5008318413" description="Peptidase S1 domain-containing protein" evidence="2">
    <location>
        <begin position="18"/>
        <end position="218"/>
    </location>
</feature>
<gene>
    <name evidence="3" type="ORF">A5707_08045</name>
</gene>
<dbReference type="AlphaFoldDB" id="A0A1A2YS97"/>
<evidence type="ECO:0000313" key="3">
    <source>
        <dbReference type="EMBL" id="OBI41139.1"/>
    </source>
</evidence>
<evidence type="ECO:0000313" key="4">
    <source>
        <dbReference type="Proteomes" id="UP000093592"/>
    </source>
</evidence>
<evidence type="ECO:0008006" key="5">
    <source>
        <dbReference type="Google" id="ProtNLM"/>
    </source>
</evidence>
<comment type="caution">
    <text evidence="3">The sequence shown here is derived from an EMBL/GenBank/DDBJ whole genome shotgun (WGS) entry which is preliminary data.</text>
</comment>
<dbReference type="Gene3D" id="2.40.10.10">
    <property type="entry name" value="Trypsin-like serine proteases"/>
    <property type="match status" value="2"/>
</dbReference>